<feature type="domain" description="Transposase IS4 N-terminal" evidence="1">
    <location>
        <begin position="1"/>
        <end position="58"/>
    </location>
</feature>
<reference evidence="2 3" key="1">
    <citation type="submission" date="2016-12" db="EMBL/GenBank/DDBJ databases">
        <title>Izhakiella australiana sp. nov. of genus Izhakiella isolated from Australian desert.</title>
        <authorList>
            <person name="Ji M."/>
        </authorList>
    </citation>
    <scope>NUCLEOTIDE SEQUENCE [LARGE SCALE GENOMIC DNA]</scope>
    <source>
        <strain evidence="2 3">D4N98</strain>
    </source>
</reference>
<evidence type="ECO:0000313" key="2">
    <source>
        <dbReference type="EMBL" id="OON41761.1"/>
    </source>
</evidence>
<dbReference type="AlphaFoldDB" id="A0A1S8YRD6"/>
<keyword evidence="3" id="KW-1185">Reference proteome</keyword>
<accession>A0A1S8YRD6</accession>
<dbReference type="OrthoDB" id="9796012at2"/>
<sequence>MKMMVWAVTGMALFRSHSMSQLVLHLDILLPGKRPFVVPDSVVQTRQRLGEDVIRLMFGRTRQRWFEKRRVAC</sequence>
<evidence type="ECO:0000259" key="1">
    <source>
        <dbReference type="Pfam" id="PF13006"/>
    </source>
</evidence>
<protein>
    <recommendedName>
        <fullName evidence="1">Transposase IS4 N-terminal domain-containing protein</fullName>
    </recommendedName>
</protein>
<comment type="caution">
    <text evidence="2">The sequence shown here is derived from an EMBL/GenBank/DDBJ whole genome shotgun (WGS) entry which is preliminary data.</text>
</comment>
<gene>
    <name evidence="2" type="ORF">BTJ39_00940</name>
</gene>
<proteinExistence type="predicted"/>
<dbReference type="Proteomes" id="UP000190667">
    <property type="component" value="Unassembled WGS sequence"/>
</dbReference>
<organism evidence="2 3">
    <name type="scientific">Izhakiella australiensis</name>
    <dbReference type="NCBI Taxonomy" id="1926881"/>
    <lineage>
        <taxon>Bacteria</taxon>
        <taxon>Pseudomonadati</taxon>
        <taxon>Pseudomonadota</taxon>
        <taxon>Gammaproteobacteria</taxon>
        <taxon>Enterobacterales</taxon>
        <taxon>Erwiniaceae</taxon>
        <taxon>Izhakiella</taxon>
    </lineage>
</organism>
<dbReference type="InterPro" id="IPR024473">
    <property type="entry name" value="Transposases_IS4_N"/>
</dbReference>
<dbReference type="EMBL" id="MRUL01000001">
    <property type="protein sequence ID" value="OON41761.1"/>
    <property type="molecule type" value="Genomic_DNA"/>
</dbReference>
<dbReference type="Pfam" id="PF13006">
    <property type="entry name" value="Nterm_IS4"/>
    <property type="match status" value="1"/>
</dbReference>
<evidence type="ECO:0000313" key="3">
    <source>
        <dbReference type="Proteomes" id="UP000190667"/>
    </source>
</evidence>
<name>A0A1S8YRD6_9GAMM</name>